<feature type="transmembrane region" description="Helical" evidence="1">
    <location>
        <begin position="32"/>
        <end position="55"/>
    </location>
</feature>
<dbReference type="STRING" id="442899.SAMN05720591_10730"/>
<keyword evidence="1" id="KW-1133">Transmembrane helix</keyword>
<dbReference type="Proteomes" id="UP000321400">
    <property type="component" value="Unassembled WGS sequence"/>
</dbReference>
<name>A0A511X2Q1_9BACI</name>
<accession>A0A511X2Q1</accession>
<feature type="transmembrane region" description="Helical" evidence="1">
    <location>
        <begin position="106"/>
        <end position="128"/>
    </location>
</feature>
<dbReference type="RefSeq" id="WP_143088182.1">
    <property type="nucleotide sequence ID" value="NZ_BMLL01000009.1"/>
</dbReference>
<reference evidence="2 3" key="1">
    <citation type="submission" date="2019-07" db="EMBL/GenBank/DDBJ databases">
        <title>Whole genome shotgun sequence of Halolactibacillus alkaliphilus NBRC 103919.</title>
        <authorList>
            <person name="Hosoyama A."/>
            <person name="Uohara A."/>
            <person name="Ohji S."/>
            <person name="Ichikawa N."/>
        </authorList>
    </citation>
    <scope>NUCLEOTIDE SEQUENCE [LARGE SCALE GENOMIC DNA]</scope>
    <source>
        <strain evidence="2 3">NBRC 103919</strain>
    </source>
</reference>
<evidence type="ECO:0000256" key="1">
    <source>
        <dbReference type="SAM" id="Phobius"/>
    </source>
</evidence>
<feature type="transmembrane region" description="Helical" evidence="1">
    <location>
        <begin position="67"/>
        <end position="86"/>
    </location>
</feature>
<keyword evidence="3" id="KW-1185">Reference proteome</keyword>
<dbReference type="OrthoDB" id="1682150at2"/>
<proteinExistence type="predicted"/>
<dbReference type="EMBL" id="BJYE01000021">
    <property type="protein sequence ID" value="GEN57240.1"/>
    <property type="molecule type" value="Genomic_DNA"/>
</dbReference>
<keyword evidence="1" id="KW-0472">Membrane</keyword>
<dbReference type="Pfam" id="PF06686">
    <property type="entry name" value="SpoIIIAC"/>
    <property type="match status" value="1"/>
</dbReference>
<evidence type="ECO:0000313" key="3">
    <source>
        <dbReference type="Proteomes" id="UP000321400"/>
    </source>
</evidence>
<evidence type="ECO:0008006" key="4">
    <source>
        <dbReference type="Google" id="ProtNLM"/>
    </source>
</evidence>
<evidence type="ECO:0000313" key="2">
    <source>
        <dbReference type="EMBL" id="GEN57240.1"/>
    </source>
</evidence>
<comment type="caution">
    <text evidence="2">The sequence shown here is derived from an EMBL/GenBank/DDBJ whole genome shotgun (WGS) entry which is preliminary data.</text>
</comment>
<gene>
    <name evidence="2" type="ORF">HAL01_17040</name>
</gene>
<organism evidence="2 3">
    <name type="scientific">Halolactibacillus alkaliphilus</name>
    <dbReference type="NCBI Taxonomy" id="442899"/>
    <lineage>
        <taxon>Bacteria</taxon>
        <taxon>Bacillati</taxon>
        <taxon>Bacillota</taxon>
        <taxon>Bacilli</taxon>
        <taxon>Bacillales</taxon>
        <taxon>Bacillaceae</taxon>
        <taxon>Halolactibacillus</taxon>
    </lineage>
</organism>
<dbReference type="AlphaFoldDB" id="A0A511X2Q1"/>
<sequence length="129" mass="14648">MMEWLRLILLIVVGHLFRLLLKDQAPLFSFAIGIVVFIFVYLYIIEPLAHVFNLLHQFIVMSGVKTTYLVTIIKMMSISYIVHFFQLLLKDTGSEALGLLVELVGMVMLLVIAVPVIEDVLVFIVALLD</sequence>
<protein>
    <recommendedName>
        <fullName evidence="4">Stage III sporulation protein AD</fullName>
    </recommendedName>
</protein>
<dbReference type="InterPro" id="IPR025664">
    <property type="entry name" value="Spore_III_AC/AD"/>
</dbReference>
<keyword evidence="1" id="KW-0812">Transmembrane</keyword>